<dbReference type="GO" id="GO:0004807">
    <property type="term" value="F:triose-phosphate isomerase activity"/>
    <property type="evidence" value="ECO:0007669"/>
    <property type="project" value="InterPro"/>
</dbReference>
<keyword evidence="3" id="KW-0413">Isomerase</keyword>
<dbReference type="InterPro" id="IPR036749">
    <property type="entry name" value="Expansin_CBD_sf"/>
</dbReference>
<dbReference type="InterPro" id="IPR035990">
    <property type="entry name" value="TIM_sf"/>
</dbReference>
<evidence type="ECO:0000256" key="1">
    <source>
        <dbReference type="ARBA" id="ARBA00007422"/>
    </source>
</evidence>
<proteinExistence type="inferred from homology"/>
<dbReference type="GO" id="GO:0009505">
    <property type="term" value="C:plant-type cell wall"/>
    <property type="evidence" value="ECO:0007669"/>
    <property type="project" value="TreeGrafter"/>
</dbReference>
<dbReference type="Proteomes" id="UP000316621">
    <property type="component" value="Chromosome 5"/>
</dbReference>
<dbReference type="InterPro" id="IPR013785">
    <property type="entry name" value="Aldolase_TIM"/>
</dbReference>
<evidence type="ECO:0000259" key="5">
    <source>
        <dbReference type="PROSITE" id="PS50842"/>
    </source>
</evidence>
<comment type="similarity">
    <text evidence="1">Belongs to the triosephosphate isomerase family.</text>
</comment>
<protein>
    <recommendedName>
        <fullName evidence="5">Expansin-like EG45 domain-containing protein</fullName>
    </recommendedName>
</protein>
<dbReference type="EMBL" id="CM010719">
    <property type="protein sequence ID" value="RZC63065.1"/>
    <property type="molecule type" value="Genomic_DNA"/>
</dbReference>
<evidence type="ECO:0000313" key="7">
    <source>
        <dbReference type="Proteomes" id="UP000316621"/>
    </source>
</evidence>
<keyword evidence="7" id="KW-1185">Reference proteome</keyword>
<dbReference type="InterPro" id="IPR000652">
    <property type="entry name" value="Triosephosphate_isomerase"/>
</dbReference>
<evidence type="ECO:0000313" key="6">
    <source>
        <dbReference type="EMBL" id="RZC63065.1"/>
    </source>
</evidence>
<evidence type="ECO:0000256" key="3">
    <source>
        <dbReference type="ARBA" id="ARBA00023235"/>
    </source>
</evidence>
<dbReference type="Gramene" id="RZC63065">
    <property type="protein sequence ID" value="RZC63065"/>
    <property type="gene ID" value="C5167_024815"/>
</dbReference>
<feature type="domain" description="Expansin-like EG45" evidence="5">
    <location>
        <begin position="1"/>
        <end position="77"/>
    </location>
</feature>
<dbReference type="STRING" id="3469.A0A4Y7JTP9"/>
<gene>
    <name evidence="6" type="ORF">C5167_024815</name>
</gene>
<comment type="pathway">
    <text evidence="4">Carbohydrate biosynthesis.</text>
</comment>
<sequence>MQVTCKNKTFCRGRGTNVVLTDSIHRQTRLRNVGIDLILSDRAFMSMAAKGKARELLALRSHVEVEYERIPCEYKNQNMSIKVDESNKKRDRFVLTLLYQGGQTGIFSISVSVFEAVVKHENKLSFFLVCLSSVLVYKRSCMVEVQVLEEDEKVVVVASSGSCVSVESIEMLSSLNIPWVILNLFERSALLNESNEFLRKKVGYALSQGFKVIAGVSETLE</sequence>
<dbReference type="PROSITE" id="PS51440">
    <property type="entry name" value="TIM_2"/>
    <property type="match status" value="1"/>
</dbReference>
<dbReference type="SUPFAM" id="SSF50685">
    <property type="entry name" value="Barwin-like endoglucanases"/>
    <property type="match status" value="1"/>
</dbReference>
<dbReference type="Gene3D" id="2.40.40.10">
    <property type="entry name" value="RlpA-like domain"/>
    <property type="match status" value="1"/>
</dbReference>
<reference evidence="6 7" key="1">
    <citation type="journal article" date="2018" name="Science">
        <title>The opium poppy genome and morphinan production.</title>
        <authorList>
            <person name="Guo L."/>
            <person name="Winzer T."/>
            <person name="Yang X."/>
            <person name="Li Y."/>
            <person name="Ning Z."/>
            <person name="He Z."/>
            <person name="Teodor R."/>
            <person name="Lu Y."/>
            <person name="Bowser T.A."/>
            <person name="Graham I.A."/>
            <person name="Ye K."/>
        </authorList>
    </citation>
    <scope>NUCLEOTIDE SEQUENCE [LARGE SCALE GENOMIC DNA]</scope>
    <source>
        <strain evidence="7">cv. HN1</strain>
        <tissue evidence="6">Leaves</tissue>
    </source>
</reference>
<dbReference type="SUPFAM" id="SSF51351">
    <property type="entry name" value="Triosephosphate isomerase (TIM)"/>
    <property type="match status" value="1"/>
</dbReference>
<dbReference type="AlphaFoldDB" id="A0A4Y7JTP9"/>
<dbReference type="InterPro" id="IPR007112">
    <property type="entry name" value="Expansin/allergen_DPBB_dom"/>
</dbReference>
<dbReference type="Gene3D" id="2.60.40.760">
    <property type="entry name" value="Expansin, cellulose-binding-like domain"/>
    <property type="match status" value="1"/>
</dbReference>
<dbReference type="InterPro" id="IPR036908">
    <property type="entry name" value="RlpA-like_sf"/>
</dbReference>
<dbReference type="Gene3D" id="3.20.20.70">
    <property type="entry name" value="Aldolase class I"/>
    <property type="match status" value="1"/>
</dbReference>
<dbReference type="GO" id="GO:0009506">
    <property type="term" value="C:plasmodesma"/>
    <property type="evidence" value="ECO:0007669"/>
    <property type="project" value="TreeGrafter"/>
</dbReference>
<name>A0A4Y7JTP9_PAPSO</name>
<dbReference type="Pfam" id="PF00121">
    <property type="entry name" value="TIM"/>
    <property type="match status" value="1"/>
</dbReference>
<evidence type="ECO:0000256" key="2">
    <source>
        <dbReference type="ARBA" id="ARBA00011738"/>
    </source>
</evidence>
<accession>A0A4Y7JTP9</accession>
<dbReference type="PANTHER" id="PTHR31692">
    <property type="entry name" value="EXPANSIN-B3"/>
    <property type="match status" value="1"/>
</dbReference>
<comment type="subunit">
    <text evidence="2">Homodimer.</text>
</comment>
<organism evidence="6 7">
    <name type="scientific">Papaver somniferum</name>
    <name type="common">Opium poppy</name>
    <dbReference type="NCBI Taxonomy" id="3469"/>
    <lineage>
        <taxon>Eukaryota</taxon>
        <taxon>Viridiplantae</taxon>
        <taxon>Streptophyta</taxon>
        <taxon>Embryophyta</taxon>
        <taxon>Tracheophyta</taxon>
        <taxon>Spermatophyta</taxon>
        <taxon>Magnoliopsida</taxon>
        <taxon>Ranunculales</taxon>
        <taxon>Papaveraceae</taxon>
        <taxon>Papaveroideae</taxon>
        <taxon>Papaver</taxon>
    </lineage>
</organism>
<evidence type="ECO:0000256" key="4">
    <source>
        <dbReference type="ARBA" id="ARBA00024331"/>
    </source>
</evidence>
<dbReference type="PANTHER" id="PTHR31692:SF4">
    <property type="entry name" value="EXPANSIN-LIKE A1-RELATED"/>
    <property type="match status" value="1"/>
</dbReference>
<dbReference type="PROSITE" id="PS50842">
    <property type="entry name" value="EXPANSIN_EG45"/>
    <property type="match status" value="1"/>
</dbReference>